<keyword evidence="2" id="KW-1185">Reference proteome</keyword>
<dbReference type="InterPro" id="IPR019670">
    <property type="entry name" value="DUF2523"/>
</dbReference>
<dbReference type="EMBL" id="NFZS01000001">
    <property type="protein sequence ID" value="RAO78187.1"/>
    <property type="molecule type" value="Genomic_DNA"/>
</dbReference>
<proteinExistence type="predicted"/>
<dbReference type="AlphaFoldDB" id="A0A328P7C1"/>
<dbReference type="RefSeq" id="WP_111982791.1">
    <property type="nucleotide sequence ID" value="NZ_NFZS01000001.1"/>
</dbReference>
<dbReference type="Pfam" id="PF10734">
    <property type="entry name" value="DUF2523"/>
    <property type="match status" value="1"/>
</dbReference>
<comment type="caution">
    <text evidence="1">The sequence shown here is derived from an EMBL/GenBank/DDBJ whole genome shotgun (WGS) entry which is preliminary data.</text>
</comment>
<evidence type="ECO:0000313" key="1">
    <source>
        <dbReference type="EMBL" id="RAO78187.1"/>
    </source>
</evidence>
<reference evidence="1 2" key="1">
    <citation type="journal article" date="2018" name="Genet. Mol. Biol.">
        <title>The genome sequence of Dyella jiangningensis FCAV SCS01 from a lignocellulose-decomposing microbial consortium metagenome reveals potential for biotechnological applications.</title>
        <authorList>
            <person name="Desiderato J.G."/>
            <person name="Alvarenga D.O."/>
            <person name="Constancio M.T.L."/>
            <person name="Alves L.M.C."/>
            <person name="Varani A.M."/>
        </authorList>
    </citation>
    <scope>NUCLEOTIDE SEQUENCE [LARGE SCALE GENOMIC DNA]</scope>
    <source>
        <strain evidence="1 2">FCAV SCS01</strain>
    </source>
</reference>
<evidence type="ECO:0000313" key="2">
    <source>
        <dbReference type="Proteomes" id="UP000248926"/>
    </source>
</evidence>
<organism evidence="1 2">
    <name type="scientific">Dyella jiangningensis</name>
    <dbReference type="NCBI Taxonomy" id="1379159"/>
    <lineage>
        <taxon>Bacteria</taxon>
        <taxon>Pseudomonadati</taxon>
        <taxon>Pseudomonadota</taxon>
        <taxon>Gammaproteobacteria</taxon>
        <taxon>Lysobacterales</taxon>
        <taxon>Rhodanobacteraceae</taxon>
        <taxon>Dyella</taxon>
    </lineage>
</organism>
<evidence type="ECO:0008006" key="3">
    <source>
        <dbReference type="Google" id="ProtNLM"/>
    </source>
</evidence>
<dbReference type="Proteomes" id="UP000248926">
    <property type="component" value="Unassembled WGS sequence"/>
</dbReference>
<name>A0A328P7C1_9GAMM</name>
<accession>A0A328P7C1</accession>
<protein>
    <recommendedName>
        <fullName evidence="3">DUF2523 domain-containing protein</fullName>
    </recommendedName>
</protein>
<sequence>MFDGLKAWLWTHLKMLTGIFISTMLLKSGGIIGKIFGTLGLAFVTYKYVMPEVKGLLLQYASGLSTEVYNLITYTKFDVFMCLIISAVATKLASNLMVGKVGT</sequence>
<gene>
    <name evidence="1" type="ORF">CA260_10300</name>
</gene>